<dbReference type="GO" id="GO:0000307">
    <property type="term" value="C:cyclin-dependent protein kinase holoenzyme complex"/>
    <property type="evidence" value="ECO:0007669"/>
    <property type="project" value="TreeGrafter"/>
</dbReference>
<dbReference type="PANTHER" id="PTHR15615:SF36">
    <property type="entry name" value="PHO85 CYCLIN-5"/>
    <property type="match status" value="1"/>
</dbReference>
<evidence type="ECO:0000259" key="1">
    <source>
        <dbReference type="Pfam" id="PF00134"/>
    </source>
</evidence>
<sequence length="239" mass="27625">MQHISPFSEITNFEVANVKDESNEISETFEQSHLAYQTPPYETNIVNISSSSTKTAIHRFIASPQQCQKQSTSSKLIKNISNLMSNSTSQFLITDSKINNSFNKNIKFLTEVLKRSKSNKLIAMLASHYFKQIYENLNSNKINDLPEFAKCSKRIFLTCLILSHKFINDNTFSMKTWSSISGLPAKDLSTLERWCLHKLDYNLYVDIKEIAIMGKRTRDDDADYYYDTLRNKKMTKLNN</sequence>
<dbReference type="RefSeq" id="XP_041405653.1">
    <property type="nucleotide sequence ID" value="XM_041549719.1"/>
</dbReference>
<dbReference type="InterPro" id="IPR006671">
    <property type="entry name" value="Cyclin_N"/>
</dbReference>
<dbReference type="Proteomes" id="UP000644660">
    <property type="component" value="Unassembled WGS sequence"/>
</dbReference>
<dbReference type="InterPro" id="IPR013922">
    <property type="entry name" value="Cyclin_PHO80-like"/>
</dbReference>
<protein>
    <submittedName>
        <fullName evidence="2">Similar to Saccharomyces cerevisiae YHR071W PCL5 Cyclin</fullName>
    </submittedName>
</protein>
<dbReference type="Pfam" id="PF00134">
    <property type="entry name" value="Cyclin_N"/>
    <property type="match status" value="1"/>
</dbReference>
<dbReference type="OrthoDB" id="286814at2759"/>
<comment type="caution">
    <text evidence="2">The sequence shown here is derived from an EMBL/GenBank/DDBJ whole genome shotgun (WGS) entry which is preliminary data.</text>
</comment>
<keyword evidence="3" id="KW-1185">Reference proteome</keyword>
<dbReference type="SUPFAM" id="SSF47954">
    <property type="entry name" value="Cyclin-like"/>
    <property type="match status" value="1"/>
</dbReference>
<feature type="domain" description="Cyclin N-terminal" evidence="1">
    <location>
        <begin position="96"/>
        <end position="203"/>
    </location>
</feature>
<evidence type="ECO:0000313" key="2">
    <source>
        <dbReference type="EMBL" id="CAB4253808.1"/>
    </source>
</evidence>
<organism evidence="2 3">
    <name type="scientific">Maudiozyma barnettii</name>
    <dbReference type="NCBI Taxonomy" id="61262"/>
    <lineage>
        <taxon>Eukaryota</taxon>
        <taxon>Fungi</taxon>
        <taxon>Dikarya</taxon>
        <taxon>Ascomycota</taxon>
        <taxon>Saccharomycotina</taxon>
        <taxon>Saccharomycetes</taxon>
        <taxon>Saccharomycetales</taxon>
        <taxon>Saccharomycetaceae</taxon>
        <taxon>Maudiozyma</taxon>
    </lineage>
</organism>
<dbReference type="InterPro" id="IPR036915">
    <property type="entry name" value="Cyclin-like_sf"/>
</dbReference>
<dbReference type="GO" id="GO:0005634">
    <property type="term" value="C:nucleus"/>
    <property type="evidence" value="ECO:0007669"/>
    <property type="project" value="TreeGrafter"/>
</dbReference>
<name>A0A8H2ZGM1_9SACH</name>
<dbReference type="CDD" id="cd20557">
    <property type="entry name" value="CYCLIN_ScPCL1-like"/>
    <property type="match status" value="1"/>
</dbReference>
<proteinExistence type="predicted"/>
<dbReference type="Gene3D" id="1.10.472.10">
    <property type="entry name" value="Cyclin-like"/>
    <property type="match status" value="1"/>
</dbReference>
<dbReference type="GeneID" id="64856783"/>
<dbReference type="EMBL" id="CAEFZW010000003">
    <property type="protein sequence ID" value="CAB4253808.1"/>
    <property type="molecule type" value="Genomic_DNA"/>
</dbReference>
<dbReference type="PANTHER" id="PTHR15615">
    <property type="match status" value="1"/>
</dbReference>
<gene>
    <name evidence="2" type="ORF">KABA2_03S05896</name>
</gene>
<accession>A0A8H2ZGM1</accession>
<dbReference type="AlphaFoldDB" id="A0A8H2ZGM1"/>
<evidence type="ECO:0000313" key="3">
    <source>
        <dbReference type="Proteomes" id="UP000644660"/>
    </source>
</evidence>
<dbReference type="GO" id="GO:0016538">
    <property type="term" value="F:cyclin-dependent protein serine/threonine kinase regulator activity"/>
    <property type="evidence" value="ECO:0007669"/>
    <property type="project" value="TreeGrafter"/>
</dbReference>
<reference evidence="2 3" key="1">
    <citation type="submission" date="2020-05" db="EMBL/GenBank/DDBJ databases">
        <authorList>
            <person name="Casaregola S."/>
            <person name="Devillers H."/>
            <person name="Grondin C."/>
        </authorList>
    </citation>
    <scope>NUCLEOTIDE SEQUENCE [LARGE SCALE GENOMIC DNA]</scope>
    <source>
        <strain evidence="2 3">CLIB 1767</strain>
    </source>
</reference>
<dbReference type="GO" id="GO:0019901">
    <property type="term" value="F:protein kinase binding"/>
    <property type="evidence" value="ECO:0007669"/>
    <property type="project" value="InterPro"/>
</dbReference>